<keyword evidence="5" id="KW-0411">Iron-sulfur</keyword>
<keyword evidence="9" id="KW-1185">Reference proteome</keyword>
<dbReference type="EMBL" id="SOBT01000008">
    <property type="protein sequence ID" value="TDU32171.1"/>
    <property type="molecule type" value="Genomic_DNA"/>
</dbReference>
<dbReference type="InterPro" id="IPR001041">
    <property type="entry name" value="2Fe-2S_ferredoxin-type"/>
</dbReference>
<evidence type="ECO:0000256" key="4">
    <source>
        <dbReference type="ARBA" id="ARBA00023004"/>
    </source>
</evidence>
<dbReference type="AlphaFoldDB" id="A0A4R7PEY7"/>
<dbReference type="CDD" id="cd00207">
    <property type="entry name" value="fer2"/>
    <property type="match status" value="1"/>
</dbReference>
<dbReference type="PANTHER" id="PTHR23426:SF65">
    <property type="entry name" value="FERREDOXIN-2, MITOCHONDRIAL"/>
    <property type="match status" value="1"/>
</dbReference>
<dbReference type="Proteomes" id="UP000295341">
    <property type="component" value="Unassembled WGS sequence"/>
</dbReference>
<dbReference type="Gene3D" id="3.10.20.30">
    <property type="match status" value="1"/>
</dbReference>
<keyword evidence="2" id="KW-0001">2Fe-2S</keyword>
<evidence type="ECO:0000259" key="7">
    <source>
        <dbReference type="PROSITE" id="PS51085"/>
    </source>
</evidence>
<comment type="cofactor">
    <cofactor evidence="6">
        <name>[2Fe-2S] cluster</name>
        <dbReference type="ChEBI" id="CHEBI:190135"/>
    </cofactor>
</comment>
<keyword evidence="3" id="KW-0479">Metal-binding</keyword>
<dbReference type="InterPro" id="IPR012675">
    <property type="entry name" value="Beta-grasp_dom_sf"/>
</dbReference>
<organism evidence="8 9">
    <name type="scientific">Panacagrimonas perspica</name>
    <dbReference type="NCBI Taxonomy" id="381431"/>
    <lineage>
        <taxon>Bacteria</taxon>
        <taxon>Pseudomonadati</taxon>
        <taxon>Pseudomonadota</taxon>
        <taxon>Gammaproteobacteria</taxon>
        <taxon>Nevskiales</taxon>
        <taxon>Nevskiaceae</taxon>
        <taxon>Panacagrimonas</taxon>
    </lineage>
</organism>
<dbReference type="RefSeq" id="WP_133880691.1">
    <property type="nucleotide sequence ID" value="NZ_MWIN01000030.1"/>
</dbReference>
<sequence length="106" mass="11436">MGRIIFIAHDGEQHAADAQPGESLMQCAVNNLVPGIFGDCGGCATCGTCHAYIDDRWRAAAGEVNEDELLILDGSEHARPNSRLTCQVTFTEELDGVIVRLPPVQR</sequence>
<dbReference type="GO" id="GO:0009055">
    <property type="term" value="F:electron transfer activity"/>
    <property type="evidence" value="ECO:0007669"/>
    <property type="project" value="TreeGrafter"/>
</dbReference>
<comment type="similarity">
    <text evidence="1">Belongs to the adrenodoxin/putidaredoxin family.</text>
</comment>
<evidence type="ECO:0000256" key="1">
    <source>
        <dbReference type="ARBA" id="ARBA00010914"/>
    </source>
</evidence>
<dbReference type="GO" id="GO:0046872">
    <property type="term" value="F:metal ion binding"/>
    <property type="evidence" value="ECO:0007669"/>
    <property type="project" value="UniProtKB-KW"/>
</dbReference>
<evidence type="ECO:0000256" key="3">
    <source>
        <dbReference type="ARBA" id="ARBA00022723"/>
    </source>
</evidence>
<dbReference type="Pfam" id="PF00111">
    <property type="entry name" value="Fer2"/>
    <property type="match status" value="1"/>
</dbReference>
<dbReference type="InterPro" id="IPR001055">
    <property type="entry name" value="Adrenodoxin-like"/>
</dbReference>
<protein>
    <submittedName>
        <fullName evidence="8">2Fe-2S ferredoxin</fullName>
    </submittedName>
</protein>
<dbReference type="OrthoDB" id="9799640at2"/>
<dbReference type="PANTHER" id="PTHR23426">
    <property type="entry name" value="FERREDOXIN/ADRENODOXIN"/>
    <property type="match status" value="1"/>
</dbReference>
<dbReference type="PROSITE" id="PS51085">
    <property type="entry name" value="2FE2S_FER_2"/>
    <property type="match status" value="1"/>
</dbReference>
<reference evidence="8 9" key="1">
    <citation type="submission" date="2019-03" db="EMBL/GenBank/DDBJ databases">
        <title>Genomic Encyclopedia of Type Strains, Phase IV (KMG-IV): sequencing the most valuable type-strain genomes for metagenomic binning, comparative biology and taxonomic classification.</title>
        <authorList>
            <person name="Goeker M."/>
        </authorList>
    </citation>
    <scope>NUCLEOTIDE SEQUENCE [LARGE SCALE GENOMIC DNA]</scope>
    <source>
        <strain evidence="8 9">DSM 26377</strain>
    </source>
</reference>
<feature type="domain" description="2Fe-2S ferredoxin-type" evidence="7">
    <location>
        <begin position="2"/>
        <end position="105"/>
    </location>
</feature>
<evidence type="ECO:0000256" key="5">
    <source>
        <dbReference type="ARBA" id="ARBA00023014"/>
    </source>
</evidence>
<dbReference type="GO" id="GO:0051537">
    <property type="term" value="F:2 iron, 2 sulfur cluster binding"/>
    <property type="evidence" value="ECO:0007669"/>
    <property type="project" value="UniProtKB-KW"/>
</dbReference>
<gene>
    <name evidence="8" type="ORF">DFR24_1560</name>
</gene>
<evidence type="ECO:0000313" key="9">
    <source>
        <dbReference type="Proteomes" id="UP000295341"/>
    </source>
</evidence>
<evidence type="ECO:0000313" key="8">
    <source>
        <dbReference type="EMBL" id="TDU32171.1"/>
    </source>
</evidence>
<dbReference type="GO" id="GO:0140647">
    <property type="term" value="P:P450-containing electron transport chain"/>
    <property type="evidence" value="ECO:0007669"/>
    <property type="project" value="InterPro"/>
</dbReference>
<dbReference type="InterPro" id="IPR036010">
    <property type="entry name" value="2Fe-2S_ferredoxin-like_sf"/>
</dbReference>
<dbReference type="SUPFAM" id="SSF54292">
    <property type="entry name" value="2Fe-2S ferredoxin-like"/>
    <property type="match status" value="1"/>
</dbReference>
<evidence type="ECO:0000256" key="2">
    <source>
        <dbReference type="ARBA" id="ARBA00022714"/>
    </source>
</evidence>
<name>A0A4R7PEY7_9GAMM</name>
<proteinExistence type="inferred from homology"/>
<keyword evidence="4" id="KW-0408">Iron</keyword>
<comment type="caution">
    <text evidence="8">The sequence shown here is derived from an EMBL/GenBank/DDBJ whole genome shotgun (WGS) entry which is preliminary data.</text>
</comment>
<evidence type="ECO:0000256" key="6">
    <source>
        <dbReference type="ARBA" id="ARBA00034078"/>
    </source>
</evidence>
<accession>A0A4R7PEY7</accession>